<dbReference type="InterPro" id="IPR037919">
    <property type="entry name" value="OGT"/>
</dbReference>
<dbReference type="EMBL" id="PKTG01000130">
    <property type="protein sequence ID" value="PLX15730.1"/>
    <property type="molecule type" value="Genomic_DNA"/>
</dbReference>
<dbReference type="Pfam" id="PF13181">
    <property type="entry name" value="TPR_8"/>
    <property type="match status" value="1"/>
</dbReference>
<feature type="repeat" description="TPR" evidence="1">
    <location>
        <begin position="408"/>
        <end position="441"/>
    </location>
</feature>
<evidence type="ECO:0000313" key="3">
    <source>
        <dbReference type="Proteomes" id="UP000234857"/>
    </source>
</evidence>
<comment type="caution">
    <text evidence="2">The sequence shown here is derived from an EMBL/GenBank/DDBJ whole genome shotgun (WGS) entry which is preliminary data.</text>
</comment>
<name>A0A2N5ZAP6_MUIH1</name>
<dbReference type="Gene3D" id="1.25.40.10">
    <property type="entry name" value="Tetratricopeptide repeat domain"/>
    <property type="match status" value="1"/>
</dbReference>
<accession>A0A2N5ZAP6</accession>
<dbReference type="InterPro" id="IPR011990">
    <property type="entry name" value="TPR-like_helical_dom_sf"/>
</dbReference>
<gene>
    <name evidence="2" type="ORF">C0601_12195</name>
</gene>
<dbReference type="GO" id="GO:0097363">
    <property type="term" value="F:protein O-acetylglucosaminyltransferase activity"/>
    <property type="evidence" value="ECO:0007669"/>
    <property type="project" value="TreeGrafter"/>
</dbReference>
<dbReference type="PROSITE" id="PS50293">
    <property type="entry name" value="TPR_REGION"/>
    <property type="match status" value="1"/>
</dbReference>
<evidence type="ECO:0000256" key="1">
    <source>
        <dbReference type="PROSITE-ProRule" id="PRU00339"/>
    </source>
</evidence>
<dbReference type="Pfam" id="PF13414">
    <property type="entry name" value="TPR_11"/>
    <property type="match status" value="1"/>
</dbReference>
<organism evidence="2 3">
    <name type="scientific">Muiribacterium halophilum</name>
    <dbReference type="NCBI Taxonomy" id="2053465"/>
    <lineage>
        <taxon>Bacteria</taxon>
        <taxon>Candidatus Muiribacteriota</taxon>
        <taxon>Candidatus Muiribacteriia</taxon>
        <taxon>Candidatus Muiribacteriales</taxon>
        <taxon>Candidatus Muiribacteriaceae</taxon>
        <taxon>Candidatus Muiribacterium</taxon>
    </lineage>
</organism>
<keyword evidence="1" id="KW-0802">TPR repeat</keyword>
<reference evidence="2 3" key="1">
    <citation type="submission" date="2017-11" db="EMBL/GenBank/DDBJ databases">
        <title>Genome-resolved metagenomics identifies genetic mobility, metabolic interactions, and unexpected diversity in perchlorate-reducing communities.</title>
        <authorList>
            <person name="Barnum T.P."/>
            <person name="Figueroa I.A."/>
            <person name="Carlstrom C.I."/>
            <person name="Lucas L.N."/>
            <person name="Engelbrektson A.L."/>
            <person name="Coates J.D."/>
        </authorList>
    </citation>
    <scope>NUCLEOTIDE SEQUENCE [LARGE SCALE GENOMIC DNA]</scope>
    <source>
        <strain evidence="2">BM706</strain>
    </source>
</reference>
<dbReference type="PANTHER" id="PTHR44366">
    <property type="entry name" value="UDP-N-ACETYLGLUCOSAMINE--PEPTIDE N-ACETYLGLUCOSAMINYLTRANSFERASE 110 KDA SUBUNIT"/>
    <property type="match status" value="1"/>
</dbReference>
<dbReference type="PROSITE" id="PS50005">
    <property type="entry name" value="TPR"/>
    <property type="match status" value="3"/>
</dbReference>
<dbReference type="SUPFAM" id="SSF48452">
    <property type="entry name" value="TPR-like"/>
    <property type="match status" value="1"/>
</dbReference>
<dbReference type="PANTHER" id="PTHR44366:SF1">
    <property type="entry name" value="UDP-N-ACETYLGLUCOSAMINE--PEPTIDE N-ACETYLGLUCOSAMINYLTRANSFERASE 110 KDA SUBUNIT"/>
    <property type="match status" value="1"/>
</dbReference>
<dbReference type="SMART" id="SM00028">
    <property type="entry name" value="TPR"/>
    <property type="match status" value="3"/>
</dbReference>
<evidence type="ECO:0000313" key="2">
    <source>
        <dbReference type="EMBL" id="PLX15730.1"/>
    </source>
</evidence>
<dbReference type="Gene3D" id="2.40.160.60">
    <property type="entry name" value="Outer membrane protein transport protein (OMPP1/FadL/TodX)"/>
    <property type="match status" value="1"/>
</dbReference>
<dbReference type="AlphaFoldDB" id="A0A2N5ZAP6"/>
<dbReference type="Proteomes" id="UP000234857">
    <property type="component" value="Unassembled WGS sequence"/>
</dbReference>
<dbReference type="NCBIfam" id="NF033709">
    <property type="entry name" value="PorV_fam"/>
    <property type="match status" value="1"/>
</dbReference>
<dbReference type="InterPro" id="IPR019734">
    <property type="entry name" value="TPR_rpt"/>
</dbReference>
<sequence length="491" mass="55184">MIKVFIRKRWVNSILFLLILTLSANSGVMLDAITKYEMSVRANGMGDAFTAFSDDASGIMYNPAGLADVEHKSLLFVHDNRFGLGIDENFMSFSMPWKKSNLTMSFLKEGVDGIPITDASKNIIGYTDTSKTMFSFGYARRLTERARLGGTFKLLSNDLSGFKGSGYSFDLGGKYKLNRKFDVGLNLQDILSSFEWDSGRDEDIPLTIKAGIGYTSTRKNFKVGIDLVSQQDADSYYAFGGEYKVSALCNLRAGFKDGEVTMGLVLAYDNWEFDYAYMAGEVEDNNVISATMNLKKFFTAADREIERYRDGKIVRKARVVPQDRNGGKSDTIPASDPIKAVLDKYSDGNNTKQAEEKEKEIQMVKKSLEIPEEAKMHYRLGNTFVLNEVFTSAISEYKKAIEIFPEYAVAHYNLGALYEKMGIKEKAIYEYQLVMQIDPYNVNAYISLGNLYLAMDNVNEALKHYNKVIIIAPGSETARLAAEKIRTLRLK</sequence>
<dbReference type="GO" id="GO:0006493">
    <property type="term" value="P:protein O-linked glycosylation"/>
    <property type="evidence" value="ECO:0007669"/>
    <property type="project" value="InterPro"/>
</dbReference>
<feature type="repeat" description="TPR" evidence="1">
    <location>
        <begin position="374"/>
        <end position="407"/>
    </location>
</feature>
<protein>
    <submittedName>
        <fullName evidence="2">Uncharacterized protein</fullName>
    </submittedName>
</protein>
<proteinExistence type="predicted"/>
<dbReference type="SUPFAM" id="SSF56935">
    <property type="entry name" value="Porins"/>
    <property type="match status" value="1"/>
</dbReference>
<feature type="repeat" description="TPR" evidence="1">
    <location>
        <begin position="442"/>
        <end position="475"/>
    </location>
</feature>